<evidence type="ECO:0000313" key="4">
    <source>
        <dbReference type="WBParaSite" id="ECPE_0000989801-mRNA-1"/>
    </source>
</evidence>
<keyword evidence="1" id="KW-0175">Coiled coil</keyword>
<evidence type="ECO:0000313" key="3">
    <source>
        <dbReference type="Proteomes" id="UP000272942"/>
    </source>
</evidence>
<reference evidence="2 3" key="2">
    <citation type="submission" date="2018-11" db="EMBL/GenBank/DDBJ databases">
        <authorList>
            <consortium name="Pathogen Informatics"/>
        </authorList>
    </citation>
    <scope>NUCLEOTIDE SEQUENCE [LARGE SCALE GENOMIC DNA]</scope>
    <source>
        <strain evidence="2 3">Egypt</strain>
    </source>
</reference>
<proteinExistence type="predicted"/>
<dbReference type="OrthoDB" id="6258445at2759"/>
<protein>
    <submittedName>
        <fullName evidence="4">DUF4200 domain-containing protein</fullName>
    </submittedName>
</protein>
<evidence type="ECO:0000313" key="2">
    <source>
        <dbReference type="EMBL" id="VDP86100.1"/>
    </source>
</evidence>
<sequence>MPYASVQGIQASEEFTKLVFDGGPAAVAEQMPEKYGPTAAHSKLRVFVRREEMERLLSQRSVDSIRQIETGLRTRSSVENPEHTRAKIKIPMKSHPLGLHERGLTEVMRRLRSHEEEISEQLKIRAIEEKELRKKWDALFKEINESLRQSSQKYYNIIEELQQKLEAQVTELDQLNQKEQDELEREIGRFHRLVATNALLTEELNALTLNQSISHQDRCGYFDYRTNYPLVNPHYRYIQTPNVRLSKPPFGVSMTATIKEAYTTTTQISKESYFRWVAIICIEMPGRSTSLF</sequence>
<dbReference type="EMBL" id="UZAN01048095">
    <property type="protein sequence ID" value="VDP86100.1"/>
    <property type="molecule type" value="Genomic_DNA"/>
</dbReference>
<dbReference type="WBParaSite" id="ECPE_0000989801-mRNA-1">
    <property type="protein sequence ID" value="ECPE_0000989801-mRNA-1"/>
    <property type="gene ID" value="ECPE_0000989801"/>
</dbReference>
<dbReference type="Proteomes" id="UP000272942">
    <property type="component" value="Unassembled WGS sequence"/>
</dbReference>
<name>A0A183ASD2_9TREM</name>
<accession>A0A183ASD2</accession>
<feature type="coiled-coil region" evidence="1">
    <location>
        <begin position="144"/>
        <end position="185"/>
    </location>
</feature>
<reference evidence="4" key="1">
    <citation type="submission" date="2016-06" db="UniProtKB">
        <authorList>
            <consortium name="WormBaseParasite"/>
        </authorList>
    </citation>
    <scope>IDENTIFICATION</scope>
</reference>
<evidence type="ECO:0000256" key="1">
    <source>
        <dbReference type="SAM" id="Coils"/>
    </source>
</evidence>
<gene>
    <name evidence="2" type="ORF">ECPE_LOCUS9867</name>
</gene>
<organism evidence="4">
    <name type="scientific">Echinostoma caproni</name>
    <dbReference type="NCBI Taxonomy" id="27848"/>
    <lineage>
        <taxon>Eukaryota</taxon>
        <taxon>Metazoa</taxon>
        <taxon>Spiralia</taxon>
        <taxon>Lophotrochozoa</taxon>
        <taxon>Platyhelminthes</taxon>
        <taxon>Trematoda</taxon>
        <taxon>Digenea</taxon>
        <taxon>Plagiorchiida</taxon>
        <taxon>Echinostomata</taxon>
        <taxon>Echinostomatoidea</taxon>
        <taxon>Echinostomatidae</taxon>
        <taxon>Echinostoma</taxon>
    </lineage>
</organism>
<keyword evidence="3" id="KW-1185">Reference proteome</keyword>
<dbReference type="AlphaFoldDB" id="A0A183ASD2"/>